<dbReference type="Proteomes" id="UP000679690">
    <property type="component" value="Unassembled WGS sequence"/>
</dbReference>
<sequence>MRWDPINDNVTSYSYLDGDELVIVFGFWRETHPFPDDLGKVFVAKIPPDEFADVVDGAANF</sequence>
<reference evidence="1 2" key="1">
    <citation type="submission" date="2021-03" db="EMBL/GenBank/DDBJ databases">
        <title>Actinoplanes flavus sp. nov., a novel actinomycete isolated from Coconut Palm rhizosphere soil.</title>
        <authorList>
            <person name="Luo X."/>
        </authorList>
    </citation>
    <scope>NUCLEOTIDE SEQUENCE [LARGE SCALE GENOMIC DNA]</scope>
    <source>
        <strain evidence="1 2">NEAU-H7</strain>
    </source>
</reference>
<evidence type="ECO:0000313" key="2">
    <source>
        <dbReference type="Proteomes" id="UP000679690"/>
    </source>
</evidence>
<comment type="caution">
    <text evidence="1">The sequence shown here is derived from an EMBL/GenBank/DDBJ whole genome shotgun (WGS) entry which is preliminary data.</text>
</comment>
<accession>A0ABS3UZI0</accession>
<name>A0ABS3UZI0_9ACTN</name>
<evidence type="ECO:0000313" key="1">
    <source>
        <dbReference type="EMBL" id="MBO3743981.1"/>
    </source>
</evidence>
<protein>
    <submittedName>
        <fullName evidence="1">Uncharacterized protein</fullName>
    </submittedName>
</protein>
<organism evidence="1 2">
    <name type="scientific">Actinoplanes flavus</name>
    <dbReference type="NCBI Taxonomy" id="2820290"/>
    <lineage>
        <taxon>Bacteria</taxon>
        <taxon>Bacillati</taxon>
        <taxon>Actinomycetota</taxon>
        <taxon>Actinomycetes</taxon>
        <taxon>Micromonosporales</taxon>
        <taxon>Micromonosporaceae</taxon>
        <taxon>Actinoplanes</taxon>
    </lineage>
</organism>
<proteinExistence type="predicted"/>
<dbReference type="EMBL" id="JAGFNS010000049">
    <property type="protein sequence ID" value="MBO3743981.1"/>
    <property type="molecule type" value="Genomic_DNA"/>
</dbReference>
<keyword evidence="2" id="KW-1185">Reference proteome</keyword>
<gene>
    <name evidence="1" type="ORF">J5X75_41455</name>
</gene>
<dbReference type="RefSeq" id="WP_208473215.1">
    <property type="nucleotide sequence ID" value="NZ_JAGFNS010000049.1"/>
</dbReference>